<evidence type="ECO:0000256" key="4">
    <source>
        <dbReference type="ARBA" id="ARBA00022777"/>
    </source>
</evidence>
<dbReference type="PROSITE" id="PS00113">
    <property type="entry name" value="ADENYLATE_KINASE"/>
    <property type="match status" value="1"/>
</dbReference>
<evidence type="ECO:0000256" key="1">
    <source>
        <dbReference type="ARBA" id="ARBA00022679"/>
    </source>
</evidence>
<keyword evidence="2" id="KW-0545">Nucleotide biosynthesis</keyword>
<evidence type="ECO:0008006" key="7">
    <source>
        <dbReference type="Google" id="ProtNLM"/>
    </source>
</evidence>
<evidence type="ECO:0000256" key="2">
    <source>
        <dbReference type="ARBA" id="ARBA00022727"/>
    </source>
</evidence>
<protein>
    <recommendedName>
        <fullName evidence="7">Adenylate kinase</fullName>
    </recommendedName>
</protein>
<sequence length="355" mass="40320">MHHQTFPIFKTKVDGLDQKFDLGDLGSRKDYFQAKAGAEIEKLKTYLAGNTFLAFLLGKKNSGKGTYSKMFMEAVSAERVGHLSVGDIVRDIHQALETTPAAKENLVAFLEKNYRGFHTVEETLDLIMGRNQTSLISSELILSLIEYEISKRPKQAIFIDGFPRAIDQISYSLFLKELIGYRDDPDFMVFINVPNSVIDERIKYRVICPVCKVPRNTKLLATHKAGFDEKTAEFYLICDEHGERMVAKEGDAQGIEPIKQRLEVDNQVFNQLLKLTGVPKVYLRNSVPVKEALEYVDDYELTPEYYYERDEKTGEVKILTKPWTIKDDEGVESYSLLPAAVEVSLIKQTAQVLGL</sequence>
<reference evidence="5 6" key="1">
    <citation type="journal article" date="2016" name="Nat. Commun.">
        <title>Thousands of microbial genomes shed light on interconnected biogeochemical processes in an aquifer system.</title>
        <authorList>
            <person name="Anantharaman K."/>
            <person name="Brown C.T."/>
            <person name="Hug L.A."/>
            <person name="Sharon I."/>
            <person name="Castelle C.J."/>
            <person name="Probst A.J."/>
            <person name="Thomas B.C."/>
            <person name="Singh A."/>
            <person name="Wilkins M.J."/>
            <person name="Karaoz U."/>
            <person name="Brodie E.L."/>
            <person name="Williams K.H."/>
            <person name="Hubbard S.S."/>
            <person name="Banfield J.F."/>
        </authorList>
    </citation>
    <scope>NUCLEOTIDE SEQUENCE [LARGE SCALE GENOMIC DNA]</scope>
</reference>
<dbReference type="PANTHER" id="PTHR23359">
    <property type="entry name" value="NUCLEOTIDE KINASE"/>
    <property type="match status" value="1"/>
</dbReference>
<dbReference type="EMBL" id="MFFB01000005">
    <property type="protein sequence ID" value="OGE96421.1"/>
    <property type="molecule type" value="Genomic_DNA"/>
</dbReference>
<dbReference type="InterPro" id="IPR033690">
    <property type="entry name" value="Adenylat_kinase_CS"/>
</dbReference>
<evidence type="ECO:0000256" key="3">
    <source>
        <dbReference type="ARBA" id="ARBA00022741"/>
    </source>
</evidence>
<dbReference type="Proteomes" id="UP000177281">
    <property type="component" value="Unassembled WGS sequence"/>
</dbReference>
<dbReference type="Pfam" id="PF00406">
    <property type="entry name" value="ADK"/>
    <property type="match status" value="1"/>
</dbReference>
<evidence type="ECO:0000313" key="5">
    <source>
        <dbReference type="EMBL" id="OGE96421.1"/>
    </source>
</evidence>
<dbReference type="GO" id="GO:0005524">
    <property type="term" value="F:ATP binding"/>
    <property type="evidence" value="ECO:0007669"/>
    <property type="project" value="InterPro"/>
</dbReference>
<dbReference type="SUPFAM" id="SSF52540">
    <property type="entry name" value="P-loop containing nucleoside triphosphate hydrolases"/>
    <property type="match status" value="1"/>
</dbReference>
<comment type="caution">
    <text evidence="5">The sequence shown here is derived from an EMBL/GenBank/DDBJ whole genome shotgun (WGS) entry which is preliminary data.</text>
</comment>
<dbReference type="InterPro" id="IPR000850">
    <property type="entry name" value="Adenylat/UMP-CMP_kin"/>
</dbReference>
<name>A0A1F5Q2L2_9BACT</name>
<dbReference type="AlphaFoldDB" id="A0A1F5Q2L2"/>
<keyword evidence="1" id="KW-0808">Transferase</keyword>
<dbReference type="GO" id="GO:0019205">
    <property type="term" value="F:nucleobase-containing compound kinase activity"/>
    <property type="evidence" value="ECO:0007669"/>
    <property type="project" value="InterPro"/>
</dbReference>
<proteinExistence type="predicted"/>
<dbReference type="Gene3D" id="3.40.50.300">
    <property type="entry name" value="P-loop containing nucleotide triphosphate hydrolases"/>
    <property type="match status" value="1"/>
</dbReference>
<dbReference type="STRING" id="1817841.A3B10_01920"/>
<evidence type="ECO:0000313" key="6">
    <source>
        <dbReference type="Proteomes" id="UP000177281"/>
    </source>
</evidence>
<gene>
    <name evidence="5" type="ORF">A3B10_01920</name>
</gene>
<accession>A0A1F5Q2L2</accession>
<keyword evidence="4" id="KW-0418">Kinase</keyword>
<keyword evidence="3" id="KW-0547">Nucleotide-binding</keyword>
<dbReference type="GO" id="GO:0009165">
    <property type="term" value="P:nucleotide biosynthetic process"/>
    <property type="evidence" value="ECO:0007669"/>
    <property type="project" value="UniProtKB-KW"/>
</dbReference>
<dbReference type="InterPro" id="IPR027417">
    <property type="entry name" value="P-loop_NTPase"/>
</dbReference>
<organism evidence="5 6">
    <name type="scientific">Candidatus Doudnabacteria bacterium RIFCSPLOWO2_01_FULL_44_21</name>
    <dbReference type="NCBI Taxonomy" id="1817841"/>
    <lineage>
        <taxon>Bacteria</taxon>
        <taxon>Candidatus Doudnaibacteriota</taxon>
    </lineage>
</organism>